<accession>A0A176RVV7</accession>
<sequence>MAVSSVHSPFLSLNLPPSTISEIGLNLPRLQNSIGAPSASPTASPTKQPIKRFLFIMGFLTSGVQGVPCTPANY</sequence>
<dbReference type="EMBL" id="LUTY01002626">
    <property type="protein sequence ID" value="OAD19891.1"/>
    <property type="molecule type" value="Genomic_DNA"/>
</dbReference>
<proteinExistence type="predicted"/>
<evidence type="ECO:0000313" key="1">
    <source>
        <dbReference type="EMBL" id="OAD19891.1"/>
    </source>
</evidence>
<gene>
    <name evidence="1" type="ORF">THIOM_004447</name>
</gene>
<protein>
    <submittedName>
        <fullName evidence="1">Uncharacterized protein</fullName>
    </submittedName>
</protein>
<evidence type="ECO:0000313" key="2">
    <source>
        <dbReference type="Proteomes" id="UP000076962"/>
    </source>
</evidence>
<reference evidence="1 2" key="1">
    <citation type="submission" date="2016-05" db="EMBL/GenBank/DDBJ databases">
        <title>Single-cell genome of chain-forming Candidatus Thiomargarita nelsonii and comparison to other large sulfur-oxidizing bacteria.</title>
        <authorList>
            <person name="Winkel M."/>
            <person name="Salman V."/>
            <person name="Woyke T."/>
            <person name="Schulz-Vogt H."/>
            <person name="Richter M."/>
            <person name="Flood B."/>
            <person name="Bailey J."/>
            <person name="Amann R."/>
            <person name="Mussmann M."/>
        </authorList>
    </citation>
    <scope>NUCLEOTIDE SEQUENCE [LARGE SCALE GENOMIC DNA]</scope>
    <source>
        <strain evidence="1 2">THI036</strain>
    </source>
</reference>
<comment type="caution">
    <text evidence="1">The sequence shown here is derived from an EMBL/GenBank/DDBJ whole genome shotgun (WGS) entry which is preliminary data.</text>
</comment>
<dbReference type="Proteomes" id="UP000076962">
    <property type="component" value="Unassembled WGS sequence"/>
</dbReference>
<keyword evidence="2" id="KW-1185">Reference proteome</keyword>
<organism evidence="1 2">
    <name type="scientific">Candidatus Thiomargarita nelsonii</name>
    <dbReference type="NCBI Taxonomy" id="1003181"/>
    <lineage>
        <taxon>Bacteria</taxon>
        <taxon>Pseudomonadati</taxon>
        <taxon>Pseudomonadota</taxon>
        <taxon>Gammaproteobacteria</taxon>
        <taxon>Thiotrichales</taxon>
        <taxon>Thiotrichaceae</taxon>
        <taxon>Thiomargarita</taxon>
    </lineage>
</organism>
<dbReference type="AlphaFoldDB" id="A0A176RVV7"/>
<name>A0A176RVV7_9GAMM</name>